<evidence type="ECO:0000256" key="1">
    <source>
        <dbReference type="ARBA" id="ARBA00004496"/>
    </source>
</evidence>
<sequence length="1344" mass="147527">MFQRDPRAGAFLGGDRVSGQDIRDQNVTAALAISNIVKSSLGPLGLDKMLVDNIGEVTISNDGATILSLLAVEHPAGKIFVDLAQKQDKEVGDGTTSVVIIAAELLRRANELVKARIHPTTIITGYRLACREAVKFMQDQLSIKVDTLGRDALVNTAKTSMASKIIGNDDDLFAPMAVDAMLAVKSVNLRGDIKYPVKAVNVLKAHGKSARESLFVQGYALNCTVASQAMKKRITNAKIACLDINLQKARMQLGVQILVEDPNQLEEIRKREAEITLERIRKILAAGANVVLTTKGIDDLCLKEFVEAGAMAVRRCRKEDLRRIARATGGTLISTLANLEGDETYEASYLGTADEVVQERISDDELILIKGTKVVSSASIVLRGANDYMLDEMERALHDTLSVIKRTLESGAVVPGGGAVESALSIYLENFATTLGSREQLAIAEFAAALLSIPKQLAVNAAKDSTDLVAKLRAYHNAAQNAPAGDPKKVLLRYGLDLMNGDVRDNVAAGVLEPTMSKVRSLKSAYEAAISLLRIDDAIQLVFMPLEDPKTTTSPPFLLQIGQRFQSLIWTCLDFDLVRSAVFYAERYHVMDENNHDARHLYATALLRSGQPHSGLHLVNGVQQSKCSGCLEIKGKCCSALGRHRLAREAFEASLQDPTYTPTISINPRTSRAFTEEAATRCRSGTVAMKGNLPEHATHSFRQALTLSPMLWEAFEGLCSLGTAPEIDEIFPVRPTPVKQGPQEEPPLLKTLSGQTATGAGFFTPDVTVNTTLFRGRKAQAFRMDPPPDPRDSIVTNESFIQTENSFLQLPLRNSKLDSVLPGPSQPVARPLSSSDETGPAQKRLRSTVRQKSTDIVASKPSKLIVDETSKKARARPALKFANIFSSPGRPSQPVISSRTTVGGGVAKSERGNAVIAPRRSTRLLSGATGKPSGKHPPLRDRRRQLTTSRSRSIDSNGDDDSNTHGEFTSSTSPTSNAQSPPPDASPAPSNWTPAHELAAQEAYELEMADHYIYDLLRRFARATQALSKYDCCSCLIELEQMPTAHQQSSWVLAMVGRAHYERLEYASAERAFRAARALEPYRLGDMEVYSTLLWHLQQNVQLSYLAQELMNINPQSPQAWIAVGNLFSLQKERSQALACFRRAAEIDPSCAYAYTLSGHESIDEDLDKAIGFFETALRADPRHYNAWYGLGTCYLRMSKIRLAEYHYRKAVEIHPNNAVLLGCIGMAVERRGDKAAAHALFDQAVRVAPDNALVRYRRAKILITMKRYTEALEDLLQLRDSSPEESNVVFQIAKVYRLMGDEVKSAHWLAIARDTSPKSANKLKKLIDTVKDEEGRDDQMDEG</sequence>
<dbReference type="GO" id="GO:0051082">
    <property type="term" value="F:unfolded protein binding"/>
    <property type="evidence" value="ECO:0007669"/>
    <property type="project" value="InterPro"/>
</dbReference>
<comment type="subunit">
    <text evidence="3">Heterooligomeric complex of about 850 to 900 kDa that forms two stacked rings, 12 to 16 nm in diameter.</text>
</comment>
<comment type="caution">
    <text evidence="13">The sequence shown here is derived from an EMBL/GenBank/DDBJ whole genome shotgun (WGS) entry which is preliminary data.</text>
</comment>
<evidence type="ECO:0000256" key="12">
    <source>
        <dbReference type="SAM" id="MobiDB-lite"/>
    </source>
</evidence>
<evidence type="ECO:0000256" key="3">
    <source>
        <dbReference type="ARBA" id="ARBA00011531"/>
    </source>
</evidence>
<dbReference type="OrthoDB" id="10248520at2759"/>
<dbReference type="InterPro" id="IPR027413">
    <property type="entry name" value="GROEL-like_equatorial_sf"/>
</dbReference>
<dbReference type="Pfam" id="PF12895">
    <property type="entry name" value="ANAPC3"/>
    <property type="match status" value="1"/>
</dbReference>
<feature type="repeat" description="TPR" evidence="10">
    <location>
        <begin position="1118"/>
        <end position="1151"/>
    </location>
</feature>
<dbReference type="NCBIfam" id="NF041083">
    <property type="entry name" value="thermosome_beta"/>
    <property type="match status" value="1"/>
</dbReference>
<feature type="compositionally biased region" description="Polar residues" evidence="12">
    <location>
        <begin position="884"/>
        <end position="901"/>
    </location>
</feature>
<dbReference type="SUPFAM" id="SSF48452">
    <property type="entry name" value="TPR-like"/>
    <property type="match status" value="1"/>
</dbReference>
<dbReference type="Pfam" id="PF00515">
    <property type="entry name" value="TPR_1"/>
    <property type="match status" value="1"/>
</dbReference>
<dbReference type="Pfam" id="PF00118">
    <property type="entry name" value="Cpn60_TCP1"/>
    <property type="match status" value="1"/>
</dbReference>
<evidence type="ECO:0000256" key="10">
    <source>
        <dbReference type="PROSITE-ProRule" id="PRU00339"/>
    </source>
</evidence>
<keyword evidence="10" id="KW-0802">TPR repeat</keyword>
<dbReference type="GO" id="GO:0016887">
    <property type="term" value="F:ATP hydrolysis activity"/>
    <property type="evidence" value="ECO:0007669"/>
    <property type="project" value="InterPro"/>
</dbReference>
<evidence type="ECO:0000256" key="2">
    <source>
        <dbReference type="ARBA" id="ARBA00008020"/>
    </source>
</evidence>
<keyword evidence="7 11" id="KW-0067">ATP-binding</keyword>
<keyword evidence="6 11" id="KW-0547">Nucleotide-binding</keyword>
<dbReference type="Proteomes" id="UP000183567">
    <property type="component" value="Unassembled WGS sequence"/>
</dbReference>
<dbReference type="Gene3D" id="3.50.7.10">
    <property type="entry name" value="GroEL"/>
    <property type="match status" value="1"/>
</dbReference>
<dbReference type="PROSITE" id="PS00750">
    <property type="entry name" value="TCP1_1"/>
    <property type="match status" value="1"/>
</dbReference>
<reference evidence="13 14" key="1">
    <citation type="submission" date="2016-03" db="EMBL/GenBank/DDBJ databases">
        <title>Comparative genomics of the ectomycorrhizal sister species Rhizopogon vinicolor and Rhizopogon vesiculosus (Basidiomycota: Boletales) reveals a divergence of the mating type B locus.</title>
        <authorList>
            <person name="Mujic A.B."/>
            <person name="Kuo A."/>
            <person name="Tritt A."/>
            <person name="Lipzen A."/>
            <person name="Chen C."/>
            <person name="Johnson J."/>
            <person name="Sharma A."/>
            <person name="Barry K."/>
            <person name="Grigoriev I.V."/>
            <person name="Spatafora J.W."/>
        </authorList>
    </citation>
    <scope>NUCLEOTIDE SEQUENCE [LARGE SCALE GENOMIC DNA]</scope>
    <source>
        <strain evidence="13 14">AM-OR11-056</strain>
    </source>
</reference>
<feature type="region of interest" description="Disordered" evidence="12">
    <location>
        <begin position="884"/>
        <end position="993"/>
    </location>
</feature>
<dbReference type="SUPFAM" id="SSF54849">
    <property type="entry name" value="GroEL-intermediate domain like"/>
    <property type="match status" value="1"/>
</dbReference>
<evidence type="ECO:0000256" key="5">
    <source>
        <dbReference type="ARBA" id="ARBA00022490"/>
    </source>
</evidence>
<dbReference type="GO" id="GO:0140662">
    <property type="term" value="F:ATP-dependent protein folding chaperone"/>
    <property type="evidence" value="ECO:0007669"/>
    <property type="project" value="InterPro"/>
</dbReference>
<dbReference type="PRINTS" id="PR00304">
    <property type="entry name" value="TCOMPLEXTCP1"/>
</dbReference>
<dbReference type="InterPro" id="IPR002423">
    <property type="entry name" value="Cpn60/GroEL/TCP-1"/>
</dbReference>
<evidence type="ECO:0000256" key="9">
    <source>
        <dbReference type="ARBA" id="ARBA00030049"/>
    </source>
</evidence>
<dbReference type="PANTHER" id="PTHR11353">
    <property type="entry name" value="CHAPERONIN"/>
    <property type="match status" value="1"/>
</dbReference>
<dbReference type="PROSITE" id="PS50293">
    <property type="entry name" value="TPR_REGION"/>
    <property type="match status" value="1"/>
</dbReference>
<feature type="region of interest" description="Disordered" evidence="12">
    <location>
        <begin position="818"/>
        <end position="856"/>
    </location>
</feature>
<comment type="subcellular location">
    <subcellularLocation>
        <location evidence="1">Cytoplasm</location>
    </subcellularLocation>
</comment>
<dbReference type="STRING" id="180088.A0A1J8QR99"/>
<organism evidence="13 14">
    <name type="scientific">Rhizopogon vesiculosus</name>
    <dbReference type="NCBI Taxonomy" id="180088"/>
    <lineage>
        <taxon>Eukaryota</taxon>
        <taxon>Fungi</taxon>
        <taxon>Dikarya</taxon>
        <taxon>Basidiomycota</taxon>
        <taxon>Agaricomycotina</taxon>
        <taxon>Agaricomycetes</taxon>
        <taxon>Agaricomycetidae</taxon>
        <taxon>Boletales</taxon>
        <taxon>Suillineae</taxon>
        <taxon>Rhizopogonaceae</taxon>
        <taxon>Rhizopogon</taxon>
    </lineage>
</organism>
<dbReference type="InterPro" id="IPR054827">
    <property type="entry name" value="thermosome_alpha"/>
</dbReference>
<dbReference type="GO" id="GO:0005832">
    <property type="term" value="C:chaperonin-containing T-complex"/>
    <property type="evidence" value="ECO:0007669"/>
    <property type="project" value="UniProtKB-ARBA"/>
</dbReference>
<dbReference type="InterPro" id="IPR027410">
    <property type="entry name" value="TCP-1-like_intermed_sf"/>
</dbReference>
<dbReference type="InterPro" id="IPR017998">
    <property type="entry name" value="Chaperone_TCP-1"/>
</dbReference>
<dbReference type="Gene3D" id="1.25.40.10">
    <property type="entry name" value="Tetratricopeptide repeat domain"/>
    <property type="match status" value="4"/>
</dbReference>
<dbReference type="EMBL" id="LVVM01004859">
    <property type="protein sequence ID" value="OJA11938.1"/>
    <property type="molecule type" value="Genomic_DNA"/>
</dbReference>
<dbReference type="PROSITE" id="PS50005">
    <property type="entry name" value="TPR"/>
    <property type="match status" value="2"/>
</dbReference>
<keyword evidence="5" id="KW-0963">Cytoplasm</keyword>
<dbReference type="FunFam" id="3.50.7.10:FF:000009">
    <property type="entry name" value="T-complex protein 1 subunit alpha"/>
    <property type="match status" value="1"/>
</dbReference>
<dbReference type="NCBIfam" id="NF041082">
    <property type="entry name" value="thermosome_alpha"/>
    <property type="match status" value="1"/>
</dbReference>
<dbReference type="InterPro" id="IPR002194">
    <property type="entry name" value="Chaperonin_TCP-1_CS"/>
</dbReference>
<dbReference type="Gene3D" id="3.30.260.10">
    <property type="entry name" value="TCP-1-like chaperonin intermediate domain"/>
    <property type="match status" value="1"/>
</dbReference>
<feature type="repeat" description="TPR" evidence="10">
    <location>
        <begin position="1185"/>
        <end position="1218"/>
    </location>
</feature>
<evidence type="ECO:0000313" key="14">
    <source>
        <dbReference type="Proteomes" id="UP000183567"/>
    </source>
</evidence>
<dbReference type="Pfam" id="PF13432">
    <property type="entry name" value="TPR_16"/>
    <property type="match status" value="1"/>
</dbReference>
<feature type="compositionally biased region" description="Polar residues" evidence="12">
    <location>
        <begin position="965"/>
        <end position="977"/>
    </location>
</feature>
<keyword evidence="8 11" id="KW-0143">Chaperone</keyword>
<evidence type="ECO:0000313" key="13">
    <source>
        <dbReference type="EMBL" id="OJA11938.1"/>
    </source>
</evidence>
<dbReference type="CDD" id="cd03335">
    <property type="entry name" value="TCP1_alpha"/>
    <property type="match status" value="1"/>
</dbReference>
<dbReference type="SUPFAM" id="SSF52029">
    <property type="entry name" value="GroEL apical domain-like"/>
    <property type="match status" value="1"/>
</dbReference>
<evidence type="ECO:0000256" key="7">
    <source>
        <dbReference type="ARBA" id="ARBA00022840"/>
    </source>
</evidence>
<dbReference type="SMART" id="SM00028">
    <property type="entry name" value="TPR"/>
    <property type="match status" value="8"/>
</dbReference>
<dbReference type="InterPro" id="IPR019734">
    <property type="entry name" value="TPR_rpt"/>
</dbReference>
<dbReference type="InterPro" id="IPR027409">
    <property type="entry name" value="GroEL-like_apical_dom_sf"/>
</dbReference>
<dbReference type="PROSITE" id="PS00751">
    <property type="entry name" value="TCP1_2"/>
    <property type="match status" value="1"/>
</dbReference>
<accession>A0A1J8QR99</accession>
<evidence type="ECO:0000256" key="11">
    <source>
        <dbReference type="RuleBase" id="RU004187"/>
    </source>
</evidence>
<evidence type="ECO:0000256" key="4">
    <source>
        <dbReference type="ARBA" id="ARBA00014424"/>
    </source>
</evidence>
<dbReference type="InterPro" id="IPR012715">
    <property type="entry name" value="Chap_CCT_alpha"/>
</dbReference>
<comment type="similarity">
    <text evidence="2 11">Belongs to the TCP-1 chaperonin family.</text>
</comment>
<dbReference type="GO" id="GO:0005524">
    <property type="term" value="F:ATP binding"/>
    <property type="evidence" value="ECO:0007669"/>
    <property type="project" value="UniProtKB-KW"/>
</dbReference>
<name>A0A1J8QR99_9AGAM</name>
<dbReference type="InterPro" id="IPR011990">
    <property type="entry name" value="TPR-like_helical_dom_sf"/>
</dbReference>
<dbReference type="SUPFAM" id="SSF48592">
    <property type="entry name" value="GroEL equatorial domain-like"/>
    <property type="match status" value="1"/>
</dbReference>
<keyword evidence="14" id="KW-1185">Reference proteome</keyword>
<proteinExistence type="inferred from homology"/>
<evidence type="ECO:0000256" key="8">
    <source>
        <dbReference type="ARBA" id="ARBA00023186"/>
    </source>
</evidence>
<dbReference type="Gene3D" id="1.10.560.10">
    <property type="entry name" value="GroEL-like equatorial domain"/>
    <property type="match status" value="1"/>
</dbReference>
<dbReference type="Pfam" id="PF13181">
    <property type="entry name" value="TPR_8"/>
    <property type="match status" value="1"/>
</dbReference>
<gene>
    <name evidence="13" type="ORF">AZE42_06379</name>
</gene>
<evidence type="ECO:0000256" key="6">
    <source>
        <dbReference type="ARBA" id="ARBA00022741"/>
    </source>
</evidence>
<dbReference type="NCBIfam" id="TIGR02340">
    <property type="entry name" value="chap_CCT_alpha"/>
    <property type="match status" value="1"/>
</dbReference>
<protein>
    <recommendedName>
        <fullName evidence="4">T-complex protein 1 subunit alpha</fullName>
    </recommendedName>
    <alternativeName>
        <fullName evidence="9">CCT-alpha</fullName>
    </alternativeName>
</protein>
<dbReference type="InterPro" id="IPR053374">
    <property type="entry name" value="TCP-1_chaperonin"/>
</dbReference>
<dbReference type="PROSITE" id="PS00995">
    <property type="entry name" value="TCP1_3"/>
    <property type="match status" value="1"/>
</dbReference>